<dbReference type="EMBL" id="CP109635">
    <property type="protein sequence ID" value="UYT10346.1"/>
    <property type="molecule type" value="Genomic_DNA"/>
</dbReference>
<keyword evidence="1" id="KW-0175">Coiled coil</keyword>
<name>A0AA46YTC1_9LACT</name>
<proteinExistence type="predicted"/>
<dbReference type="Pfam" id="PF04394">
    <property type="entry name" value="DUF536"/>
    <property type="match status" value="1"/>
</dbReference>
<protein>
    <submittedName>
        <fullName evidence="3">DUF536 domain-containing protein</fullName>
    </submittedName>
</protein>
<dbReference type="InterPro" id="IPR007489">
    <property type="entry name" value="RocS-like_C"/>
</dbReference>
<accession>A0AA46YTC1</accession>
<dbReference type="RefSeq" id="WP_264308200.1">
    <property type="nucleotide sequence ID" value="NZ_CP109635.1"/>
</dbReference>
<sequence>MTIREFATEFSIEIKQVQNKVAYIRRKNKKFGTLDTKGVRVFDDAEIKHLKEVLNVAEKPTELSTEFSREIGFLKTQLDVKDEQILKLQQALDQQQQLTLMAQKSQEDLRLELAEEKKKTWWQKLRGK</sequence>
<evidence type="ECO:0000313" key="4">
    <source>
        <dbReference type="Proteomes" id="UP001164042"/>
    </source>
</evidence>
<feature type="coiled-coil region" evidence="1">
    <location>
        <begin position="78"/>
        <end position="108"/>
    </location>
</feature>
<evidence type="ECO:0000313" key="3">
    <source>
        <dbReference type="EMBL" id="UYT10346.1"/>
    </source>
</evidence>
<reference evidence="3" key="1">
    <citation type="submission" date="2022-10" db="EMBL/GenBank/DDBJ databases">
        <title>Genome assembly of Lactococcus garvieae isolates from cricket gut.</title>
        <authorList>
            <person name="Luecke A.R."/>
            <person name="Brown A.M.V."/>
            <person name="Wakeman C.A."/>
        </authorList>
    </citation>
    <scope>NUCLEOTIDE SEQUENCE</scope>
    <source>
        <strain evidence="3">Alexii-11_2</strain>
    </source>
</reference>
<evidence type="ECO:0000256" key="1">
    <source>
        <dbReference type="SAM" id="Coils"/>
    </source>
</evidence>
<gene>
    <name evidence="3" type="ORF">OF801_10460</name>
</gene>
<evidence type="ECO:0000259" key="2">
    <source>
        <dbReference type="Pfam" id="PF04394"/>
    </source>
</evidence>
<organism evidence="3 4">
    <name type="scientific">Lactococcus garvieae</name>
    <dbReference type="NCBI Taxonomy" id="1363"/>
    <lineage>
        <taxon>Bacteria</taxon>
        <taxon>Bacillati</taxon>
        <taxon>Bacillota</taxon>
        <taxon>Bacilli</taxon>
        <taxon>Lactobacillales</taxon>
        <taxon>Streptococcaceae</taxon>
        <taxon>Lactococcus</taxon>
    </lineage>
</organism>
<dbReference type="Proteomes" id="UP001164042">
    <property type="component" value="Chromosome"/>
</dbReference>
<feature type="domain" description="Regulator of chromosome segregation-like C-terminal" evidence="2">
    <location>
        <begin position="76"/>
        <end position="117"/>
    </location>
</feature>
<dbReference type="AlphaFoldDB" id="A0AA46YTC1"/>